<dbReference type="AlphaFoldDB" id="A0A5K0WH69"/>
<dbReference type="EMBL" id="LR721775">
    <property type="protein sequence ID" value="VVV52820.1"/>
    <property type="molecule type" value="Genomic_DNA"/>
</dbReference>
<dbReference type="Gramene" id="NC10G0038420.1">
    <property type="protein sequence ID" value="NC10G0038420.1:cds"/>
    <property type="gene ID" value="NC10G0038420"/>
</dbReference>
<proteinExistence type="predicted"/>
<reference evidence="1" key="1">
    <citation type="submission" date="2019-09" db="EMBL/GenBank/DDBJ databases">
        <authorList>
            <person name="Zhang L."/>
        </authorList>
    </citation>
    <scope>NUCLEOTIDE SEQUENCE</scope>
</reference>
<sequence>MACLHGLRSFAPVGRRRDVGIARDGHGVDAILGQRQSWWPAVLDGFLQRFSHLLCKREIEEMEKISGGGILWKMEAEREKRE</sequence>
<gene>
    <name evidence="1" type="ORF">NYM_LOCUS3872</name>
</gene>
<organism evidence="1">
    <name type="scientific">Nymphaea colorata</name>
    <name type="common">pocket water lily</name>
    <dbReference type="NCBI Taxonomy" id="210225"/>
    <lineage>
        <taxon>Eukaryota</taxon>
        <taxon>Viridiplantae</taxon>
        <taxon>Streptophyta</taxon>
        <taxon>Embryophyta</taxon>
        <taxon>Tracheophyta</taxon>
        <taxon>Spermatophyta</taxon>
        <taxon>Magnoliopsida</taxon>
        <taxon>Nymphaeales</taxon>
        <taxon>Nymphaeaceae</taxon>
        <taxon>Nymphaea</taxon>
    </lineage>
</organism>
<evidence type="ECO:0000313" key="1">
    <source>
        <dbReference type="EMBL" id="VVV52820.1"/>
    </source>
</evidence>
<accession>A0A5K0WH69</accession>
<protein>
    <submittedName>
        <fullName evidence="1">Uncharacterized protein</fullName>
    </submittedName>
</protein>
<name>A0A5K0WH69_9MAGN</name>